<dbReference type="EMBL" id="LMVP01000036">
    <property type="protein sequence ID" value="PAV14021.1"/>
    <property type="molecule type" value="Genomic_DNA"/>
</dbReference>
<keyword evidence="1" id="KW-1133">Transmembrane helix</keyword>
<accession>A0A2A2HX03</accession>
<dbReference type="AlphaFoldDB" id="A0A2A2HX03"/>
<feature type="transmembrane region" description="Helical" evidence="1">
    <location>
        <begin position="23"/>
        <end position="40"/>
    </location>
</feature>
<proteinExistence type="predicted"/>
<name>A0A2A2HX03_9EURY</name>
<reference evidence="2 3" key="1">
    <citation type="journal article" date="2017" name="BMC Genomics">
        <title>Genomic analysis of methanogenic archaea reveals a shift towards energy conservation.</title>
        <authorList>
            <person name="Gilmore S.P."/>
            <person name="Henske J.K."/>
            <person name="Sexton J.A."/>
            <person name="Solomon K.V."/>
            <person name="Seppala S."/>
            <person name="Yoo J.I."/>
            <person name="Huyett L.M."/>
            <person name="Pressman A."/>
            <person name="Cogan J.Z."/>
            <person name="Kivenson V."/>
            <person name="Peng X."/>
            <person name="Tan Y."/>
            <person name="Valentine D.L."/>
            <person name="O'Malley M.A."/>
        </authorList>
    </citation>
    <scope>NUCLEOTIDE SEQUENCE [LARGE SCALE GENOMIC DNA]</scope>
    <source>
        <strain evidence="2 3">MC-15</strain>
    </source>
</reference>
<keyword evidence="3" id="KW-1185">Reference proteome</keyword>
<evidence type="ECO:0000256" key="1">
    <source>
        <dbReference type="SAM" id="Phobius"/>
    </source>
</evidence>
<protein>
    <submittedName>
        <fullName evidence="2">Uncharacterized protein</fullName>
    </submittedName>
</protein>
<feature type="transmembrane region" description="Helical" evidence="1">
    <location>
        <begin position="61"/>
        <end position="80"/>
    </location>
</feature>
<gene>
    <name evidence="2" type="ORF">ASJ81_15290</name>
</gene>
<evidence type="ECO:0000313" key="2">
    <source>
        <dbReference type="EMBL" id="PAV14021.1"/>
    </source>
</evidence>
<keyword evidence="1" id="KW-0812">Transmembrane</keyword>
<organism evidence="2 3">
    <name type="scientific">Methanosarcina spelaei</name>
    <dbReference type="NCBI Taxonomy" id="1036679"/>
    <lineage>
        <taxon>Archaea</taxon>
        <taxon>Methanobacteriati</taxon>
        <taxon>Methanobacteriota</taxon>
        <taxon>Stenosarchaea group</taxon>
        <taxon>Methanomicrobia</taxon>
        <taxon>Methanosarcinales</taxon>
        <taxon>Methanosarcinaceae</taxon>
        <taxon>Methanosarcina</taxon>
    </lineage>
</organism>
<sequence>MVSSMVSSSAASSAISMVTTPGLPQYGAVVIIGLISLLSLKEITSASEKWNKNLNISFNQAIIPLFLCFMGIVYFKINAIV</sequence>
<comment type="caution">
    <text evidence="2">The sequence shown here is derived from an EMBL/GenBank/DDBJ whole genome shotgun (WGS) entry which is preliminary data.</text>
</comment>
<evidence type="ECO:0000313" key="3">
    <source>
        <dbReference type="Proteomes" id="UP000218164"/>
    </source>
</evidence>
<dbReference type="Proteomes" id="UP000218164">
    <property type="component" value="Unassembled WGS sequence"/>
</dbReference>
<keyword evidence="1" id="KW-0472">Membrane</keyword>